<sequence length="73" mass="8252">MNEALKRVLETVGSQKRLGELVGYSQASVYKWLYHIQKIPPEIVPSLVSLSDGEVKAHELRPDLPQLFPPPEQ</sequence>
<dbReference type="Pfam" id="PF15943">
    <property type="entry name" value="YdaS_toxin"/>
    <property type="match status" value="1"/>
</dbReference>
<name>A0A5V6Q529_SALET</name>
<dbReference type="InterPro" id="IPR010982">
    <property type="entry name" value="Lambda_DNA-bd_dom_sf"/>
</dbReference>
<protein>
    <submittedName>
        <fullName evidence="1">Transcriptional regulator</fullName>
    </submittedName>
</protein>
<gene>
    <name evidence="1" type="ORF">DLM21_23765</name>
</gene>
<proteinExistence type="predicted"/>
<dbReference type="EMBL" id="AAHDIR010000039">
    <property type="protein sequence ID" value="EBU8207309.1"/>
    <property type="molecule type" value="Genomic_DNA"/>
</dbReference>
<evidence type="ECO:0000313" key="1">
    <source>
        <dbReference type="EMBL" id="EBU8207309.1"/>
    </source>
</evidence>
<dbReference type="InterPro" id="IPR031856">
    <property type="entry name" value="YdaS_toxin-like"/>
</dbReference>
<comment type="caution">
    <text evidence="1">The sequence shown here is derived from an EMBL/GenBank/DDBJ whole genome shotgun (WGS) entry which is preliminary data.</text>
</comment>
<reference evidence="1" key="1">
    <citation type="submission" date="2018-05" db="EMBL/GenBank/DDBJ databases">
        <authorList>
            <person name="Ashton P.M."/>
            <person name="Dallman T."/>
            <person name="Nair S."/>
            <person name="De Pinna E."/>
            <person name="Peters T."/>
            <person name="Grant K."/>
        </authorList>
    </citation>
    <scope>NUCLEOTIDE SEQUENCE</scope>
    <source>
        <strain evidence="1">374031</strain>
    </source>
</reference>
<accession>A0A5V6Q529</accession>
<dbReference type="AlphaFoldDB" id="A0A5V6Q529"/>
<dbReference type="Gene3D" id="1.10.260.40">
    <property type="entry name" value="lambda repressor-like DNA-binding domains"/>
    <property type="match status" value="1"/>
</dbReference>
<organism evidence="1">
    <name type="scientific">Salmonella enterica subsp. enterica serovar Cardoner</name>
    <dbReference type="NCBI Taxonomy" id="2564309"/>
    <lineage>
        <taxon>Bacteria</taxon>
        <taxon>Pseudomonadati</taxon>
        <taxon>Pseudomonadota</taxon>
        <taxon>Gammaproteobacteria</taxon>
        <taxon>Enterobacterales</taxon>
        <taxon>Enterobacteriaceae</taxon>
        <taxon>Salmonella</taxon>
    </lineage>
</organism>
<dbReference type="SUPFAM" id="SSF47413">
    <property type="entry name" value="lambda repressor-like DNA-binding domains"/>
    <property type="match status" value="1"/>
</dbReference>
<dbReference type="GO" id="GO:0003677">
    <property type="term" value="F:DNA binding"/>
    <property type="evidence" value="ECO:0007669"/>
    <property type="project" value="InterPro"/>
</dbReference>